<evidence type="ECO:0000256" key="1">
    <source>
        <dbReference type="SAM" id="MobiDB-lite"/>
    </source>
</evidence>
<feature type="region of interest" description="Disordered" evidence="1">
    <location>
        <begin position="265"/>
        <end position="289"/>
    </location>
</feature>
<evidence type="ECO:0008006" key="4">
    <source>
        <dbReference type="Google" id="ProtNLM"/>
    </source>
</evidence>
<reference evidence="2 3" key="1">
    <citation type="submission" date="2017-04" db="EMBL/GenBank/DDBJ databases">
        <title>Draft genome sequence of Marssonina coronaria NL1: causal agent of apple blotch.</title>
        <authorList>
            <person name="Cheng Q."/>
        </authorList>
    </citation>
    <scope>NUCLEOTIDE SEQUENCE [LARGE SCALE GENOMIC DNA]</scope>
    <source>
        <strain evidence="2 3">NL1</strain>
    </source>
</reference>
<feature type="region of interest" description="Disordered" evidence="1">
    <location>
        <begin position="16"/>
        <end position="45"/>
    </location>
</feature>
<accession>A0A218YVM3</accession>
<protein>
    <recommendedName>
        <fullName evidence="4">DRBM domain-containing protein</fullName>
    </recommendedName>
</protein>
<name>A0A218YVM3_9HELO</name>
<organism evidence="2 3">
    <name type="scientific">Diplocarpon coronariae</name>
    <dbReference type="NCBI Taxonomy" id="2795749"/>
    <lineage>
        <taxon>Eukaryota</taxon>
        <taxon>Fungi</taxon>
        <taxon>Dikarya</taxon>
        <taxon>Ascomycota</taxon>
        <taxon>Pezizomycotina</taxon>
        <taxon>Leotiomycetes</taxon>
        <taxon>Helotiales</taxon>
        <taxon>Drepanopezizaceae</taxon>
        <taxon>Diplocarpon</taxon>
    </lineage>
</organism>
<dbReference type="Gene3D" id="3.30.160.20">
    <property type="match status" value="1"/>
</dbReference>
<keyword evidence="3" id="KW-1185">Reference proteome</keyword>
<feature type="compositionally biased region" description="Basic and acidic residues" evidence="1">
    <location>
        <begin position="16"/>
        <end position="31"/>
    </location>
</feature>
<dbReference type="InParanoid" id="A0A218YVM3"/>
<comment type="caution">
    <text evidence="2">The sequence shown here is derived from an EMBL/GenBank/DDBJ whole genome shotgun (WGS) entry which is preliminary data.</text>
</comment>
<evidence type="ECO:0000313" key="2">
    <source>
        <dbReference type="EMBL" id="OWO98500.1"/>
    </source>
</evidence>
<sequence length="289" mass="31954">MKQVDEAHEAISLSFKDMDAFTREQEEKDASEAANTPVPVPAAKKPKPTIDLEALAIEQLANEEMGDKNWIGTLQQYRDVHPVAGADNGIIWDESQDATGITLRFRCTLTIAESSELFGNNSLGYSTKIVSFGTKKQAKKYAAKKAIDWLIENKYMPADGSVKFPKVTTPPAASKARINDPKDVNPSYTSLVPVICTRLGFAPPRYELAAVVQNGSLWNGFANFGMDPRIDGKVGEVKNVFGKKHAKEAIAKLVYAFMKDIENQRNEEDKKRKRSLDSSPDSSIKTNKI</sequence>
<dbReference type="AlphaFoldDB" id="A0A218YVM3"/>
<dbReference type="STRING" id="503106.A0A218YVM3"/>
<proteinExistence type="predicted"/>
<evidence type="ECO:0000313" key="3">
    <source>
        <dbReference type="Proteomes" id="UP000242519"/>
    </source>
</evidence>
<dbReference type="EMBL" id="MZNU01000391">
    <property type="protein sequence ID" value="OWO98500.1"/>
    <property type="molecule type" value="Genomic_DNA"/>
</dbReference>
<feature type="compositionally biased region" description="Polar residues" evidence="1">
    <location>
        <begin position="277"/>
        <end position="289"/>
    </location>
</feature>
<dbReference type="Proteomes" id="UP000242519">
    <property type="component" value="Unassembled WGS sequence"/>
</dbReference>
<gene>
    <name evidence="2" type="ORF">B2J93_2235</name>
</gene>
<dbReference type="OrthoDB" id="5222339at2759"/>